<keyword evidence="1" id="KW-0472">Membrane</keyword>
<keyword evidence="1" id="KW-0812">Transmembrane</keyword>
<protein>
    <submittedName>
        <fullName evidence="2">Uncharacterized protein</fullName>
    </submittedName>
</protein>
<dbReference type="AlphaFoldDB" id="D4E911"/>
<organism evidence="2 3">
    <name type="scientific">Serratia odorifera DSM 4582</name>
    <dbReference type="NCBI Taxonomy" id="667129"/>
    <lineage>
        <taxon>Bacteria</taxon>
        <taxon>Pseudomonadati</taxon>
        <taxon>Pseudomonadota</taxon>
        <taxon>Gammaproteobacteria</taxon>
        <taxon>Enterobacterales</taxon>
        <taxon>Yersiniaceae</taxon>
        <taxon>Serratia</taxon>
    </lineage>
</organism>
<keyword evidence="3" id="KW-1185">Reference proteome</keyword>
<name>D4E911_SEROD</name>
<gene>
    <name evidence="2" type="ORF">HMPREF0758_4661</name>
</gene>
<proteinExistence type="predicted"/>
<evidence type="ECO:0000256" key="1">
    <source>
        <dbReference type="SAM" id="Phobius"/>
    </source>
</evidence>
<feature type="transmembrane region" description="Helical" evidence="1">
    <location>
        <begin position="12"/>
        <end position="38"/>
    </location>
</feature>
<comment type="caution">
    <text evidence="2">The sequence shown here is derived from an EMBL/GenBank/DDBJ whole genome shotgun (WGS) entry which is preliminary data.</text>
</comment>
<accession>D4E911</accession>
<dbReference type="HOGENOM" id="CLU_3257748_0_0_6"/>
<dbReference type="Proteomes" id="UP000005723">
    <property type="component" value="Unassembled WGS sequence"/>
</dbReference>
<dbReference type="EMBL" id="ADBY01000058">
    <property type="protein sequence ID" value="EFE93777.1"/>
    <property type="molecule type" value="Genomic_DNA"/>
</dbReference>
<evidence type="ECO:0000313" key="3">
    <source>
        <dbReference type="Proteomes" id="UP000005723"/>
    </source>
</evidence>
<sequence length="42" mass="4835">MSVPFLFSALRYSQISIIFSAQLKITILNLIITFIYYFSAVT</sequence>
<keyword evidence="1" id="KW-1133">Transmembrane helix</keyword>
<evidence type="ECO:0000313" key="2">
    <source>
        <dbReference type="EMBL" id="EFE93777.1"/>
    </source>
</evidence>
<reference evidence="2 3" key="1">
    <citation type="submission" date="2010-01" db="EMBL/GenBank/DDBJ databases">
        <authorList>
            <person name="Muzny D."/>
            <person name="Qin X."/>
            <person name="Deng J."/>
            <person name="Jiang H."/>
            <person name="Liu Y."/>
            <person name="Qu J."/>
            <person name="Song X.-Z."/>
            <person name="Zhang L."/>
            <person name="Thornton R."/>
            <person name="Coyle M."/>
            <person name="Francisco L."/>
            <person name="Jackson L."/>
            <person name="Javaid M."/>
            <person name="Korchina V."/>
            <person name="Kovar C."/>
            <person name="Mata R."/>
            <person name="Mathew T."/>
            <person name="Ngo R."/>
            <person name="Nguyen L."/>
            <person name="Nguyen N."/>
            <person name="Okwuonu G."/>
            <person name="Ongeri F."/>
            <person name="Pham C."/>
            <person name="Simmons D."/>
            <person name="Wilczek-Boney K."/>
            <person name="Hale W."/>
            <person name="Jakkamsetti A."/>
            <person name="Pham P."/>
            <person name="Ruth R."/>
            <person name="San Lucas F."/>
            <person name="Warren J."/>
            <person name="Zhang J."/>
            <person name="Zhao Z."/>
            <person name="Zhou C."/>
            <person name="Zhu D."/>
            <person name="Lee S."/>
            <person name="Bess C."/>
            <person name="Blankenburg K."/>
            <person name="Forbes L."/>
            <person name="Fu Q."/>
            <person name="Gubbala S."/>
            <person name="Hirani K."/>
            <person name="Jayaseelan J.C."/>
            <person name="Lara F."/>
            <person name="Munidasa M."/>
            <person name="Palculict T."/>
            <person name="Patil S."/>
            <person name="Pu L.-L."/>
            <person name="Saada N."/>
            <person name="Tang L."/>
            <person name="Weissenberger G."/>
            <person name="Zhu Y."/>
            <person name="Hemphill L."/>
            <person name="Shang Y."/>
            <person name="Youmans B."/>
            <person name="Ayvaz T."/>
            <person name="Ross M."/>
            <person name="Santibanez J."/>
            <person name="Aqrawi P."/>
            <person name="Gross S."/>
            <person name="Joshi V."/>
            <person name="Fowler G."/>
            <person name="Nazareth L."/>
            <person name="Reid J."/>
            <person name="Worley K."/>
            <person name="Petrosino J."/>
            <person name="Highlander S."/>
            <person name="Gibbs R."/>
        </authorList>
    </citation>
    <scope>NUCLEOTIDE SEQUENCE [LARGE SCALE GENOMIC DNA]</scope>
    <source>
        <strain evidence="2 3">DSM 4582</strain>
    </source>
</reference>
<dbReference type="STRING" id="667129.HMPREF0758_4661"/>